<dbReference type="PATRIC" id="fig|1423730.4.peg.668"/>
<keyword evidence="2" id="KW-1185">Reference proteome</keyword>
<dbReference type="RefSeq" id="WP_156314303.1">
    <property type="nucleotide sequence ID" value="NZ_BBAJ01000011.1"/>
</dbReference>
<dbReference type="OrthoDB" id="2325003at2"/>
<dbReference type="Proteomes" id="UP000050865">
    <property type="component" value="Unassembled WGS sequence"/>
</dbReference>
<name>A0A0R2FDI8_9LACO</name>
<evidence type="ECO:0000313" key="2">
    <source>
        <dbReference type="Proteomes" id="UP000050865"/>
    </source>
</evidence>
<gene>
    <name evidence="1" type="ORF">FC75_GL000641</name>
</gene>
<comment type="caution">
    <text evidence="1">The sequence shown here is derived from an EMBL/GenBank/DDBJ whole genome shotgun (WGS) entry which is preliminary data.</text>
</comment>
<proteinExistence type="predicted"/>
<evidence type="ECO:0000313" key="1">
    <source>
        <dbReference type="EMBL" id="KRN25371.1"/>
    </source>
</evidence>
<accession>A0A0R2FDI8</accession>
<dbReference type="AlphaFoldDB" id="A0A0R2FDI8"/>
<sequence length="100" mass="11247">MKNGAPQHEYDWAMYLQSVTLGQDHRLAAHADALKVSSLVLSSRKQLATQAQKLVLDSMAKQKLITDPIRKRGIYVSLYAGKTLILDSKENNFNQFLADE</sequence>
<reference evidence="1 2" key="1">
    <citation type="journal article" date="2015" name="Genome Announc.">
        <title>Expanding the biotechnology potential of lactobacilli through comparative genomics of 213 strains and associated genera.</title>
        <authorList>
            <person name="Sun Z."/>
            <person name="Harris H.M."/>
            <person name="McCann A."/>
            <person name="Guo C."/>
            <person name="Argimon S."/>
            <person name="Zhang W."/>
            <person name="Yang X."/>
            <person name="Jeffery I.B."/>
            <person name="Cooney J.C."/>
            <person name="Kagawa T.F."/>
            <person name="Liu W."/>
            <person name="Song Y."/>
            <person name="Salvetti E."/>
            <person name="Wrobel A."/>
            <person name="Rasinkangas P."/>
            <person name="Parkhill J."/>
            <person name="Rea M.C."/>
            <person name="O'Sullivan O."/>
            <person name="Ritari J."/>
            <person name="Douillard F.P."/>
            <person name="Paul Ross R."/>
            <person name="Yang R."/>
            <person name="Briner A.E."/>
            <person name="Felis G.E."/>
            <person name="de Vos W.M."/>
            <person name="Barrangou R."/>
            <person name="Klaenhammer T.R."/>
            <person name="Caufield P.W."/>
            <person name="Cui Y."/>
            <person name="Zhang H."/>
            <person name="O'Toole P.W."/>
        </authorList>
    </citation>
    <scope>NUCLEOTIDE SEQUENCE [LARGE SCALE GENOMIC DNA]</scope>
    <source>
        <strain evidence="1 2">DSM 22697</strain>
    </source>
</reference>
<protein>
    <submittedName>
        <fullName evidence="1">Uncharacterized protein</fullName>
    </submittedName>
</protein>
<organism evidence="1 2">
    <name type="scientific">Lacticaseibacillus camelliae DSM 22697 = JCM 13995</name>
    <dbReference type="NCBI Taxonomy" id="1423730"/>
    <lineage>
        <taxon>Bacteria</taxon>
        <taxon>Bacillati</taxon>
        <taxon>Bacillota</taxon>
        <taxon>Bacilli</taxon>
        <taxon>Lactobacillales</taxon>
        <taxon>Lactobacillaceae</taxon>
        <taxon>Lacticaseibacillus</taxon>
    </lineage>
</organism>
<dbReference type="EMBL" id="AYZJ01000013">
    <property type="protein sequence ID" value="KRN25371.1"/>
    <property type="molecule type" value="Genomic_DNA"/>
</dbReference>